<protein>
    <submittedName>
        <fullName evidence="11">Lovastatin nonaketide synthase 2</fullName>
    </submittedName>
</protein>
<dbReference type="SMART" id="SM00823">
    <property type="entry name" value="PKS_PP"/>
    <property type="match status" value="1"/>
</dbReference>
<dbReference type="Gene3D" id="3.40.50.720">
    <property type="entry name" value="NAD(P)-binding Rossmann-like Domain"/>
    <property type="match status" value="1"/>
</dbReference>
<dbReference type="InterPro" id="IPR036291">
    <property type="entry name" value="NAD(P)-bd_dom_sf"/>
</dbReference>
<feature type="active site" description="Proton donor; for dehydratase activity" evidence="7">
    <location>
        <position position="1114"/>
    </location>
</feature>
<evidence type="ECO:0000256" key="6">
    <source>
        <dbReference type="ARBA" id="ARBA00023268"/>
    </source>
</evidence>
<dbReference type="InterPro" id="IPR020841">
    <property type="entry name" value="PKS_Beta-ketoAc_synthase_dom"/>
</dbReference>
<keyword evidence="3" id="KW-0489">Methyltransferase</keyword>
<dbReference type="OrthoDB" id="329835at2759"/>
<dbReference type="Pfam" id="PF08659">
    <property type="entry name" value="KR"/>
    <property type="match status" value="1"/>
</dbReference>
<dbReference type="InterPro" id="IPR014030">
    <property type="entry name" value="Ketoacyl_synth_N"/>
</dbReference>
<dbReference type="Pfam" id="PF16197">
    <property type="entry name" value="KAsynt_C_assoc"/>
    <property type="match status" value="1"/>
</dbReference>
<dbReference type="Pfam" id="PF21089">
    <property type="entry name" value="PKS_DH_N"/>
    <property type="match status" value="1"/>
</dbReference>
<dbReference type="CDD" id="cd00833">
    <property type="entry name" value="PKS"/>
    <property type="match status" value="1"/>
</dbReference>
<dbReference type="InterPro" id="IPR016039">
    <property type="entry name" value="Thiolase-like"/>
</dbReference>
<dbReference type="InterPro" id="IPR016035">
    <property type="entry name" value="Acyl_Trfase/lysoPLipase"/>
</dbReference>
<dbReference type="InterPro" id="IPR006162">
    <property type="entry name" value="Ppantetheine_attach_site"/>
</dbReference>
<evidence type="ECO:0000256" key="1">
    <source>
        <dbReference type="ARBA" id="ARBA00022450"/>
    </source>
</evidence>
<proteinExistence type="predicted"/>
<feature type="domain" description="Ketosynthase family 3 (KS3)" evidence="9">
    <location>
        <begin position="17"/>
        <end position="438"/>
    </location>
</feature>
<evidence type="ECO:0000259" key="8">
    <source>
        <dbReference type="PROSITE" id="PS50075"/>
    </source>
</evidence>
<keyword evidence="12" id="KW-1185">Reference proteome</keyword>
<dbReference type="Pfam" id="PF00550">
    <property type="entry name" value="PP-binding"/>
    <property type="match status" value="1"/>
</dbReference>
<dbReference type="EMBL" id="WIGM01000504">
    <property type="protein sequence ID" value="KAF6823403.1"/>
    <property type="molecule type" value="Genomic_DNA"/>
</dbReference>
<feature type="region of interest" description="N-terminal hotdog fold" evidence="7">
    <location>
        <begin position="913"/>
        <end position="1041"/>
    </location>
</feature>
<dbReference type="PANTHER" id="PTHR43775">
    <property type="entry name" value="FATTY ACID SYNTHASE"/>
    <property type="match status" value="1"/>
</dbReference>
<evidence type="ECO:0000313" key="12">
    <source>
        <dbReference type="Proteomes" id="UP000639643"/>
    </source>
</evidence>
<dbReference type="Pfam" id="PF02801">
    <property type="entry name" value="Ketoacyl-synt_C"/>
    <property type="match status" value="1"/>
</dbReference>
<dbReference type="GO" id="GO:0008168">
    <property type="term" value="F:methyltransferase activity"/>
    <property type="evidence" value="ECO:0007669"/>
    <property type="project" value="UniProtKB-KW"/>
</dbReference>
<dbReference type="InterPro" id="IPR020806">
    <property type="entry name" value="PKS_PP-bd"/>
</dbReference>
<dbReference type="GO" id="GO:0016491">
    <property type="term" value="F:oxidoreductase activity"/>
    <property type="evidence" value="ECO:0007669"/>
    <property type="project" value="UniProtKB-KW"/>
</dbReference>
<dbReference type="PROSITE" id="PS50075">
    <property type="entry name" value="CARRIER"/>
    <property type="match status" value="1"/>
</dbReference>
<dbReference type="Pfam" id="PF14765">
    <property type="entry name" value="PS-DH"/>
    <property type="match status" value="1"/>
</dbReference>
<dbReference type="SUPFAM" id="SSF51735">
    <property type="entry name" value="NAD(P)-binding Rossmann-fold domains"/>
    <property type="match status" value="1"/>
</dbReference>
<dbReference type="Gene3D" id="3.40.366.10">
    <property type="entry name" value="Malonyl-Coenzyme A Acyl Carrier Protein, domain 2"/>
    <property type="match status" value="1"/>
</dbReference>
<dbReference type="GO" id="GO:0031177">
    <property type="term" value="F:phosphopantetheine binding"/>
    <property type="evidence" value="ECO:0007669"/>
    <property type="project" value="InterPro"/>
</dbReference>
<dbReference type="InterPro" id="IPR014043">
    <property type="entry name" value="Acyl_transferase_dom"/>
</dbReference>
<feature type="domain" description="Carrier" evidence="8">
    <location>
        <begin position="1892"/>
        <end position="1969"/>
    </location>
</feature>
<dbReference type="Gene3D" id="3.10.129.110">
    <property type="entry name" value="Polyketide synthase dehydratase"/>
    <property type="match status" value="1"/>
</dbReference>
<evidence type="ECO:0000256" key="7">
    <source>
        <dbReference type="PROSITE-ProRule" id="PRU01363"/>
    </source>
</evidence>
<dbReference type="Pfam" id="PF00109">
    <property type="entry name" value="ketoacyl-synt"/>
    <property type="match status" value="1"/>
</dbReference>
<feature type="region of interest" description="C-terminal hotdog fold" evidence="7">
    <location>
        <begin position="1055"/>
        <end position="1198"/>
    </location>
</feature>
<gene>
    <name evidence="11" type="ORF">CMUS01_10708</name>
</gene>
<evidence type="ECO:0000259" key="9">
    <source>
        <dbReference type="PROSITE" id="PS52004"/>
    </source>
</evidence>
<dbReference type="InterPro" id="IPR009081">
    <property type="entry name" value="PP-bd_ACP"/>
</dbReference>
<dbReference type="GO" id="GO:0032259">
    <property type="term" value="P:methylation"/>
    <property type="evidence" value="ECO:0007669"/>
    <property type="project" value="UniProtKB-KW"/>
</dbReference>
<dbReference type="GO" id="GO:0004315">
    <property type="term" value="F:3-oxoacyl-[acyl-carrier-protein] synthase activity"/>
    <property type="evidence" value="ECO:0007669"/>
    <property type="project" value="InterPro"/>
</dbReference>
<dbReference type="SUPFAM" id="SSF52151">
    <property type="entry name" value="FabD/lysophospholipase-like"/>
    <property type="match status" value="1"/>
</dbReference>
<dbReference type="InterPro" id="IPR049900">
    <property type="entry name" value="PKS_mFAS_DH"/>
</dbReference>
<reference evidence="11" key="1">
    <citation type="journal article" date="2020" name="Phytopathology">
        <title>Genome Sequence Resources of Colletotrichum truncatum, C. plurivorum, C. musicola, and C. sojae: Four Species Pathogenic to Soybean (Glycine max).</title>
        <authorList>
            <person name="Rogerio F."/>
            <person name="Boufleur T.R."/>
            <person name="Ciampi-Guillardi M."/>
            <person name="Sukno S.A."/>
            <person name="Thon M.R."/>
            <person name="Massola Junior N.S."/>
            <person name="Baroncelli R."/>
        </authorList>
    </citation>
    <scope>NUCLEOTIDE SEQUENCE</scope>
    <source>
        <strain evidence="11">LFN0074</strain>
    </source>
</reference>
<dbReference type="PROSITE" id="PS00606">
    <property type="entry name" value="KS3_1"/>
    <property type="match status" value="1"/>
</dbReference>
<name>A0A8H6K2X7_9PEZI</name>
<evidence type="ECO:0000256" key="2">
    <source>
        <dbReference type="ARBA" id="ARBA00022553"/>
    </source>
</evidence>
<evidence type="ECO:0000256" key="4">
    <source>
        <dbReference type="ARBA" id="ARBA00022679"/>
    </source>
</evidence>
<dbReference type="InterPro" id="IPR050091">
    <property type="entry name" value="PKS_NRPS_Biosynth_Enz"/>
</dbReference>
<dbReference type="InterPro" id="IPR018201">
    <property type="entry name" value="Ketoacyl_synth_AS"/>
</dbReference>
<dbReference type="Gene3D" id="3.40.47.10">
    <property type="match status" value="1"/>
</dbReference>
<dbReference type="Proteomes" id="UP000639643">
    <property type="component" value="Unassembled WGS sequence"/>
</dbReference>
<evidence type="ECO:0000256" key="3">
    <source>
        <dbReference type="ARBA" id="ARBA00022603"/>
    </source>
</evidence>
<keyword evidence="4" id="KW-0808">Transferase</keyword>
<dbReference type="Gene3D" id="1.10.1200.10">
    <property type="entry name" value="ACP-like"/>
    <property type="match status" value="1"/>
</dbReference>
<keyword evidence="6" id="KW-0511">Multifunctional enzyme</keyword>
<dbReference type="GO" id="GO:0044550">
    <property type="term" value="P:secondary metabolite biosynthetic process"/>
    <property type="evidence" value="ECO:0007669"/>
    <property type="project" value="UniProtKB-ARBA"/>
</dbReference>
<dbReference type="InterPro" id="IPR049552">
    <property type="entry name" value="PKS_DH_N"/>
</dbReference>
<dbReference type="GO" id="GO:0006633">
    <property type="term" value="P:fatty acid biosynthetic process"/>
    <property type="evidence" value="ECO:0007669"/>
    <property type="project" value="InterPro"/>
</dbReference>
<dbReference type="InterPro" id="IPR014031">
    <property type="entry name" value="Ketoacyl_synth_C"/>
</dbReference>
<organism evidence="11 12">
    <name type="scientific">Colletotrichum musicola</name>
    <dbReference type="NCBI Taxonomy" id="2175873"/>
    <lineage>
        <taxon>Eukaryota</taxon>
        <taxon>Fungi</taxon>
        <taxon>Dikarya</taxon>
        <taxon>Ascomycota</taxon>
        <taxon>Pezizomycotina</taxon>
        <taxon>Sordariomycetes</taxon>
        <taxon>Hypocreomycetidae</taxon>
        <taxon>Glomerellales</taxon>
        <taxon>Glomerellaceae</taxon>
        <taxon>Colletotrichum</taxon>
        <taxon>Colletotrichum orchidearum species complex</taxon>
    </lineage>
</organism>
<dbReference type="InterPro" id="IPR042104">
    <property type="entry name" value="PKS_dehydratase_sf"/>
</dbReference>
<dbReference type="PANTHER" id="PTHR43775:SF49">
    <property type="entry name" value="SYNTHASE, PUTATIVE (JCVI)-RELATED"/>
    <property type="match status" value="1"/>
</dbReference>
<dbReference type="InterPro" id="IPR057326">
    <property type="entry name" value="KR_dom"/>
</dbReference>
<dbReference type="InterPro" id="IPR049551">
    <property type="entry name" value="PKS_DH_C"/>
</dbReference>
<dbReference type="PROSITE" id="PS52019">
    <property type="entry name" value="PKS_MFAS_DH"/>
    <property type="match status" value="1"/>
</dbReference>
<keyword evidence="5" id="KW-0560">Oxidoreductase</keyword>
<dbReference type="SMART" id="SM00826">
    <property type="entry name" value="PKS_DH"/>
    <property type="match status" value="1"/>
</dbReference>
<feature type="active site" description="Proton acceptor; for dehydratase activity" evidence="7">
    <location>
        <position position="945"/>
    </location>
</feature>
<comment type="caution">
    <text evidence="11">The sequence shown here is derived from an EMBL/GenBank/DDBJ whole genome shotgun (WGS) entry which is preliminary data.</text>
</comment>
<dbReference type="InterPro" id="IPR036736">
    <property type="entry name" value="ACP-like_sf"/>
</dbReference>
<dbReference type="Pfam" id="PF00698">
    <property type="entry name" value="Acyl_transf_1"/>
    <property type="match status" value="1"/>
</dbReference>
<evidence type="ECO:0000259" key="10">
    <source>
        <dbReference type="PROSITE" id="PS52019"/>
    </source>
</evidence>
<evidence type="ECO:0000256" key="5">
    <source>
        <dbReference type="ARBA" id="ARBA00023002"/>
    </source>
</evidence>
<feature type="domain" description="PKS/mFAS DH" evidence="10">
    <location>
        <begin position="913"/>
        <end position="1198"/>
    </location>
</feature>
<dbReference type="GO" id="GO:0004312">
    <property type="term" value="F:fatty acid synthase activity"/>
    <property type="evidence" value="ECO:0007669"/>
    <property type="project" value="TreeGrafter"/>
</dbReference>
<dbReference type="InterPro" id="IPR013968">
    <property type="entry name" value="PKS_KR"/>
</dbReference>
<keyword evidence="2" id="KW-0597">Phosphoprotein</keyword>
<evidence type="ECO:0000313" key="11">
    <source>
        <dbReference type="EMBL" id="KAF6823403.1"/>
    </source>
</evidence>
<dbReference type="InterPro" id="IPR001227">
    <property type="entry name" value="Ac_transferase_dom_sf"/>
</dbReference>
<dbReference type="Gene3D" id="3.30.70.3290">
    <property type="match status" value="1"/>
</dbReference>
<dbReference type="PROSITE" id="PS52004">
    <property type="entry name" value="KS3_2"/>
    <property type="match status" value="1"/>
</dbReference>
<dbReference type="SUPFAM" id="SSF47336">
    <property type="entry name" value="ACP-like"/>
    <property type="match status" value="1"/>
</dbReference>
<keyword evidence="1" id="KW-0596">Phosphopantetheine</keyword>
<accession>A0A8H6K2X7</accession>
<dbReference type="InterPro" id="IPR020807">
    <property type="entry name" value="PKS_DH"/>
</dbReference>
<dbReference type="SUPFAM" id="SSF53901">
    <property type="entry name" value="Thiolase-like"/>
    <property type="match status" value="1"/>
</dbReference>
<dbReference type="SMART" id="SM00825">
    <property type="entry name" value="PKS_KS"/>
    <property type="match status" value="1"/>
</dbReference>
<dbReference type="SMART" id="SM00822">
    <property type="entry name" value="PKS_KR"/>
    <property type="match status" value="1"/>
</dbReference>
<dbReference type="SMART" id="SM00827">
    <property type="entry name" value="PKS_AT"/>
    <property type="match status" value="1"/>
</dbReference>
<sequence>MTLKPSAGSSTPNGGSSDPIAIVGMAIRLPGGVRNTQDFWNLMVEKRSGLIPIPKERWNSDGFYSPIAKWGTVQNKEAYMFKQEDIDLTKFDASFFTCGQQEIQRMDPVQRQLLEITRECLDSAGETRTRGRDIGCYVGNFGSDWQDDHCMDPHVSGVYRGAGYLDFLQPNRVSYEYGWTGPSMLIKTGCSSSMVALHLAAEAVQSGACESAIAMGCNLITSVTTSIVFTETGVLSPSGKCKTFDVLADGYGRGEAVNAVYVKRLSDALRDGNPIRAIIRASGTNNDGRSNGIMSPNTYLQEELIRKTYEKAGVPFSKTAFFECHGTGTPTGDPLEVAAVARVWGEHGGVMVGAVKPNVGHSEGAAGLTSVIKAVLALENRVIPPNIYVDNLNPKIPWATANLSVPREPTPIPADKDDRISVNSFGVAGSNAHVILETYETWTQGSRPQSPMSSDSGVSVNQPGERLLLFSASHMGSLEKQIQQHKEYLAEKPSDLENVAYTLGHHRDHLGCRAYAIADGQGAFEPSAPKRLSNSPRRTIFVFTGQGVHWAGMGKALLETNDVFRSSIQKLDKFLQSLPAPYAPSWTVEAELMIDDETSRVGKRGYSHPCATAVQIALVDVLTSLNIKPEAVIGHSGGEAAAAYASGSISAEASMAVAYFRGWILINGQGVPPGTMAAVGLGPKEVEPFLMPGVVVGCENSQLNTTLSGDPVCIQHCIDQINRRHPDVKTKVLNLETSFHSPWIAPLGIPYRDLLEPYLSNSKAPNVPHFSSVTGTELAGNEFGPEFWRQNFVQPVLFNTALRTLLESNPNNLLIEVGPHPALKRPINEILSSVPDAGCEYITTLKMGEDTNLSLLRLAGELFLQNQPVELSSVIHKAQALPDLPSYPWHHDVSYIDEPRNSSRYKQRKHTRHVLLGARVLEGNDIEPAWRNMLELKEVPWLEDHIVNGEIVFPAAGYMAIAGEAIRQTSNGAEAFTIREMTISTALTIPKDRKVELYTRLIPEDKKCEDGQYYNFKIMSSDGQHWLSHCSGFIRSGAEESETSVTSAQAEQELPRHIEADGWYKAVRTIGIDWQTAFQGLDYITAGTVTKEATATVYDFDDSTPYAAHPTLLDQMLQINLIAMTNGLRRRLGGIFLPTFIEKLGVLGKQDLQMRVYGRVEETDDGLNARTAMFTDEGRPTVFMEGMSFAELPTPKQKEPLLGSHFEWDRDITLADSIEEISPAKGSEELATPQLQQLRDTIALLGFKSPDSRILEIGDGATDVAGTALNALRPSPDARFYSKYTYASTSEDALEQVGTDLSTFEDGDVAVVGVEEISLSGPFDIVVLPEHILMSDDYVVEDELEELKNLQPASGRLVVYGLDQAAEPLSDEKLSSQLQRYGYKVHSRSKNGVALAEPARQTSLDSKTNFTVMTRNSSSGVSWGEGVKKTFKENGFEVSLSHDISVPSSDNAIFISLLDLEGPSVFDLNEETFRPFMDSLCNFTGSLIWAIPTAHKDCQDPRTAMIQGVARTVRMEHGTDITLVEIDEASLASGNFSKPLWKICQSLPNRRKGDDLDADHDFAILDGKVHIPRMSWWGFSDDIVDNAIPASATAPVFREDAAYLLVGGMGGLGRSVATWMIEHGARDLVFMSRSAASNQYDEFVSELESYPGATITRVSGDVSKQEDVLAAIKQSPKPVAGVLQLSLVLRDNKTSEMTFDEWNAVIKPRVQGTWNLHQALLDAQVPLDFFLIFGSGGGHTGYYGQANYSASNTYLDAFVEYRNKQGLPASIVDIGVVGDMGYVLDQDHLLDSFRAGGFYFLKEQDVLNAVAVGVKHSAGGKLRSFCLGGLSTKPLSDPTNRVNWRKDIRFAVSHHFHRSAEASGAGGEEGGDDAATFIELARSGPEALKDPATVTRMAHYIMGALSSLLLRPIEDFSVRENLTSIGLDSIISIELTDWIHQRFHIGLSSMEITQCSSLLHLAEKVLDEISRAT</sequence>
<dbReference type="InterPro" id="IPR032821">
    <property type="entry name" value="PKS_assoc"/>
</dbReference>
<dbReference type="PROSITE" id="PS00012">
    <property type="entry name" value="PHOSPHOPANTETHEINE"/>
    <property type="match status" value="1"/>
</dbReference>